<accession>A0ABN0THD0</accession>
<protein>
    <submittedName>
        <fullName evidence="2">NAD(P)H-binding protein</fullName>
    </submittedName>
</protein>
<reference evidence="2 3" key="1">
    <citation type="journal article" date="2019" name="Int. J. Syst. Evol. Microbiol.">
        <title>The Global Catalogue of Microorganisms (GCM) 10K type strain sequencing project: providing services to taxonomists for standard genome sequencing and annotation.</title>
        <authorList>
            <consortium name="The Broad Institute Genomics Platform"/>
            <consortium name="The Broad Institute Genome Sequencing Center for Infectious Disease"/>
            <person name="Wu L."/>
            <person name="Ma J."/>
        </authorList>
    </citation>
    <scope>NUCLEOTIDE SEQUENCE [LARGE SCALE GENOMIC DNA]</scope>
    <source>
        <strain evidence="2 3">JCM 10425</strain>
    </source>
</reference>
<dbReference type="Gene3D" id="3.40.50.720">
    <property type="entry name" value="NAD(P)-binding Rossmann-like Domain"/>
    <property type="match status" value="1"/>
</dbReference>
<sequence length="205" mass="20957">MRLTILGASGGVGVELTRQALERGHDVVAISRHPERSAVPDSPRLTRVPADVFDPESVGTALRDASTVISVLGLADRPGVLTAGARAVLAASPGQVLWLGAFGSGRSARAAGALTRTLLGTFLRKELGDKVAADTAILDAGGTVFHAGPMSNGPVSSRRRAVEESAAPRRLFPASVSRATVAAAMLDEAERPSGPGGRVLVPLAT</sequence>
<keyword evidence="3" id="KW-1185">Reference proteome</keyword>
<dbReference type="PANTHER" id="PTHR43355:SF2">
    <property type="entry name" value="FLAVIN REDUCTASE (NADPH)"/>
    <property type="match status" value="1"/>
</dbReference>
<dbReference type="InterPro" id="IPR016040">
    <property type="entry name" value="NAD(P)-bd_dom"/>
</dbReference>
<feature type="domain" description="NAD(P)-binding" evidence="1">
    <location>
        <begin position="7"/>
        <end position="191"/>
    </location>
</feature>
<name>A0ABN0THD0_9ACTN</name>
<evidence type="ECO:0000313" key="3">
    <source>
        <dbReference type="Proteomes" id="UP001500967"/>
    </source>
</evidence>
<evidence type="ECO:0000313" key="2">
    <source>
        <dbReference type="EMBL" id="GAA0221715.1"/>
    </source>
</evidence>
<gene>
    <name evidence="2" type="ORF">GCM10009539_03680</name>
</gene>
<dbReference type="EMBL" id="BAAAGX010000002">
    <property type="protein sequence ID" value="GAA0221715.1"/>
    <property type="molecule type" value="Genomic_DNA"/>
</dbReference>
<comment type="caution">
    <text evidence="2">The sequence shown here is derived from an EMBL/GenBank/DDBJ whole genome shotgun (WGS) entry which is preliminary data.</text>
</comment>
<dbReference type="InterPro" id="IPR051606">
    <property type="entry name" value="Polyketide_Oxido-like"/>
</dbReference>
<organism evidence="2 3">
    <name type="scientific">Cryptosporangium japonicum</name>
    <dbReference type="NCBI Taxonomy" id="80872"/>
    <lineage>
        <taxon>Bacteria</taxon>
        <taxon>Bacillati</taxon>
        <taxon>Actinomycetota</taxon>
        <taxon>Actinomycetes</taxon>
        <taxon>Cryptosporangiales</taxon>
        <taxon>Cryptosporangiaceae</taxon>
        <taxon>Cryptosporangium</taxon>
    </lineage>
</organism>
<proteinExistence type="predicted"/>
<dbReference type="Pfam" id="PF13460">
    <property type="entry name" value="NAD_binding_10"/>
    <property type="match status" value="1"/>
</dbReference>
<evidence type="ECO:0000259" key="1">
    <source>
        <dbReference type="Pfam" id="PF13460"/>
    </source>
</evidence>
<dbReference type="PANTHER" id="PTHR43355">
    <property type="entry name" value="FLAVIN REDUCTASE (NADPH)"/>
    <property type="match status" value="1"/>
</dbReference>
<dbReference type="Proteomes" id="UP001500967">
    <property type="component" value="Unassembled WGS sequence"/>
</dbReference>
<dbReference type="InterPro" id="IPR036291">
    <property type="entry name" value="NAD(P)-bd_dom_sf"/>
</dbReference>
<dbReference type="SUPFAM" id="SSF51735">
    <property type="entry name" value="NAD(P)-binding Rossmann-fold domains"/>
    <property type="match status" value="1"/>
</dbReference>
<dbReference type="RefSeq" id="WP_344646939.1">
    <property type="nucleotide sequence ID" value="NZ_BAAAGX010000002.1"/>
</dbReference>